<dbReference type="HOGENOM" id="CLU_019651_0_0_1"/>
<keyword evidence="4" id="KW-1185">Reference proteome</keyword>
<dbReference type="Gene3D" id="1.25.40.20">
    <property type="entry name" value="Ankyrin repeat-containing domain"/>
    <property type="match status" value="1"/>
</dbReference>
<accession>G0V893</accession>
<reference key="2">
    <citation type="submission" date="2011-08" db="EMBL/GenBank/DDBJ databases">
        <title>Genome sequence of Naumovozyma castellii.</title>
        <authorList>
            <person name="Gordon J.L."/>
            <person name="Armisen D."/>
            <person name="Proux-Wera E."/>
            <person name="OhEigeartaigh S.S."/>
            <person name="Byrne K.P."/>
            <person name="Wolfe K.H."/>
        </authorList>
    </citation>
    <scope>NUCLEOTIDE SEQUENCE</scope>
    <source>
        <strain>Type strain:CBS 4309</strain>
    </source>
</reference>
<dbReference type="InterPro" id="IPR002710">
    <property type="entry name" value="Dilute_dom"/>
</dbReference>
<dbReference type="PROSITE" id="PS51126">
    <property type="entry name" value="DILUTE"/>
    <property type="match status" value="1"/>
</dbReference>
<dbReference type="OrthoDB" id="426293at2759"/>
<dbReference type="SMART" id="SM01132">
    <property type="entry name" value="DIL"/>
    <property type="match status" value="1"/>
</dbReference>
<feature type="compositionally biased region" description="Basic and acidic residues" evidence="1">
    <location>
        <begin position="476"/>
        <end position="493"/>
    </location>
</feature>
<dbReference type="STRING" id="1064592.G0V893"/>
<feature type="compositionally biased region" description="Polar residues" evidence="1">
    <location>
        <begin position="838"/>
        <end position="850"/>
    </location>
</feature>
<dbReference type="InParanoid" id="G0V893"/>
<dbReference type="Proteomes" id="UP000001640">
    <property type="component" value="Chromosome 1"/>
</dbReference>
<dbReference type="KEGG" id="ncs:NCAS_0A11330"/>
<reference evidence="3 4" key="1">
    <citation type="journal article" date="2011" name="Proc. Natl. Acad. Sci. U.S.A.">
        <title>Evolutionary erosion of yeast sex chromosomes by mating-type switching accidents.</title>
        <authorList>
            <person name="Gordon J.L."/>
            <person name="Armisen D."/>
            <person name="Proux-Wera E."/>
            <person name="Oheigeartaigh S.S."/>
            <person name="Byrne K.P."/>
            <person name="Wolfe K.H."/>
        </authorList>
    </citation>
    <scope>NUCLEOTIDE SEQUENCE [LARGE SCALE GENOMIC DNA]</scope>
    <source>
        <strain evidence="4">ATCC 76901 / BCRC 22586 / CBS 4309 / NBRC 1992 / NRRL Y-12630</strain>
    </source>
</reference>
<dbReference type="SUPFAM" id="SSF48403">
    <property type="entry name" value="Ankyrin repeat"/>
    <property type="match status" value="1"/>
</dbReference>
<dbReference type="InterPro" id="IPR036770">
    <property type="entry name" value="Ankyrin_rpt-contain_sf"/>
</dbReference>
<dbReference type="EMBL" id="HE576752">
    <property type="protein sequence ID" value="CCC67691.1"/>
    <property type="molecule type" value="Genomic_DNA"/>
</dbReference>
<organism evidence="3 4">
    <name type="scientific">Naumovozyma castellii</name>
    <name type="common">Yeast</name>
    <name type="synonym">Saccharomyces castellii</name>
    <dbReference type="NCBI Taxonomy" id="27288"/>
    <lineage>
        <taxon>Eukaryota</taxon>
        <taxon>Fungi</taxon>
        <taxon>Dikarya</taxon>
        <taxon>Ascomycota</taxon>
        <taxon>Saccharomycotina</taxon>
        <taxon>Saccharomycetes</taxon>
        <taxon>Saccharomycetales</taxon>
        <taxon>Saccharomycetaceae</taxon>
        <taxon>Naumovozyma</taxon>
    </lineage>
</organism>
<dbReference type="RefSeq" id="XP_003674072.1">
    <property type="nucleotide sequence ID" value="XM_003674024.1"/>
</dbReference>
<feature type="region of interest" description="Disordered" evidence="1">
    <location>
        <begin position="830"/>
        <end position="877"/>
    </location>
</feature>
<dbReference type="AlphaFoldDB" id="G0V893"/>
<gene>
    <name evidence="3" type="primary">NCAS0A11330</name>
    <name evidence="3" type="ordered locus">NCAS_0A11330</name>
</gene>
<dbReference type="PANTHER" id="PTHR16027">
    <property type="entry name" value="DILUTE DOMAIN-CONTAINING PROTEIN YPR089W"/>
    <property type="match status" value="1"/>
</dbReference>
<evidence type="ECO:0000313" key="3">
    <source>
        <dbReference type="EMBL" id="CCC67691.1"/>
    </source>
</evidence>
<proteinExistence type="predicted"/>
<dbReference type="FunCoup" id="G0V893">
    <property type="interactions" value="32"/>
</dbReference>
<feature type="domain" description="Dilute" evidence="2">
    <location>
        <begin position="355"/>
        <end position="759"/>
    </location>
</feature>
<dbReference type="GO" id="GO:0051020">
    <property type="term" value="F:GTPase binding"/>
    <property type="evidence" value="ECO:0007669"/>
    <property type="project" value="TreeGrafter"/>
</dbReference>
<sequence length="903" mass="103073">MDGIVGSVWSSMDSSAALGLGKKAVKNAIDSTDKLSLIKATLSKLPTDSNGSNSNWIELVRLVCDEDSSEEFTTFKQLLANVTNINDKSLTGMALIHYIIAFNRSSYIELLHDYSSNQRLDLNLTDNILGYSPLMWAFALERTDCCTELLNYDSEIHFDQINREGNTAWSFIVPDSTLDTFLEQNNMYQYRTDKPTTGSTTIIDSATTEPHGMNDVGGLNTIDLKVAGLSLSTHDDYDHSLLFSPPSNVVVGNGDEENEGDSTKQSQIHSLLESFDFSKLVKYQYLEFADYDIPQLLDLLISLPNNFQHLTTYPAALLFQCVRYADHKLKAKQTVENLLHLALTKILASISMESDMVVTSVEAPYSNGDIIKQSYWLGALSFLYYYLCRDESFFKRHPSILQELVSSMHSIMIELTSSIHSRLNNLIEPTLLAYTTMQDVKQTLYKRDWNFFKKRKQAKLYRQQEKLLQMKKGKQHSLEHTHSNMSNDDDHQNTGDVADDGKSIGTNNDQILFYDTEILKHLYPPSLEEQMKPSPLKIVQIFGALTYVLSLHQLHPVFQQQCLSLAMNWFSTSLFNKIMKDKKKKCLSRAHAIQIRLNLSTLETWIKNNDLVVPKPLLIDDFMWERFPYTLMQDVGDIDLANPTLRNVATFKPLNDSSNNPKEKEPTKSPIYDMTNSLFYYQSFHRISQIHLEPVFQLLQWLQVATTLDTEESLDSTIKLLSRLSPSQLLKVIEKYSYEVNEKKFNSKLRKKLSHLNKTLGKQKVYLEERPVSMMVLPTVAELTDTYSRGEDAYSFLPLLPVEVQDDAWEIHDDNVKRRRNYPEELLALEEKGETDNENNSSLSNEGQDTTEPHTFSHSETEEDANEYGNTEGDVYFGEVNAPSATAQRPVWAGNDEIEANPW</sequence>
<name>G0V893_NAUCA</name>
<evidence type="ECO:0000259" key="2">
    <source>
        <dbReference type="PROSITE" id="PS51126"/>
    </source>
</evidence>
<dbReference type="GeneID" id="96901170"/>
<feature type="compositionally biased region" description="Basic and acidic residues" evidence="1">
    <location>
        <begin position="851"/>
        <end position="860"/>
    </location>
</feature>
<evidence type="ECO:0000313" key="4">
    <source>
        <dbReference type="Proteomes" id="UP000001640"/>
    </source>
</evidence>
<dbReference type="Pfam" id="PF01843">
    <property type="entry name" value="DIL"/>
    <property type="match status" value="2"/>
</dbReference>
<dbReference type="PANTHER" id="PTHR16027:SF6">
    <property type="entry name" value="DILUTE DOMAIN-CONTAINING PROTEIN"/>
    <property type="match status" value="1"/>
</dbReference>
<feature type="region of interest" description="Disordered" evidence="1">
    <location>
        <begin position="472"/>
        <end position="501"/>
    </location>
</feature>
<evidence type="ECO:0000256" key="1">
    <source>
        <dbReference type="SAM" id="MobiDB-lite"/>
    </source>
</evidence>
<dbReference type="eggNOG" id="ENOG502QRMC">
    <property type="taxonomic scope" value="Eukaryota"/>
</dbReference>
<protein>
    <recommendedName>
        <fullName evidence="2">Dilute domain-containing protein</fullName>
    </recommendedName>
</protein>
<dbReference type="OMA" id="YAKDWNL"/>
<dbReference type="InterPro" id="IPR052072">
    <property type="entry name" value="Vascular_dev_regulator"/>
</dbReference>